<protein>
    <submittedName>
        <fullName evidence="2">Uncharacterized protein</fullName>
    </submittedName>
</protein>
<evidence type="ECO:0000313" key="3">
    <source>
        <dbReference type="Proteomes" id="UP000815325"/>
    </source>
</evidence>
<evidence type="ECO:0000313" key="2">
    <source>
        <dbReference type="EMBL" id="KAF5837880.1"/>
    </source>
</evidence>
<keyword evidence="3" id="KW-1185">Reference proteome</keyword>
<organism evidence="2 3">
    <name type="scientific">Dunaliella salina</name>
    <name type="common">Green alga</name>
    <name type="synonym">Protococcus salinus</name>
    <dbReference type="NCBI Taxonomy" id="3046"/>
    <lineage>
        <taxon>Eukaryota</taxon>
        <taxon>Viridiplantae</taxon>
        <taxon>Chlorophyta</taxon>
        <taxon>core chlorophytes</taxon>
        <taxon>Chlorophyceae</taxon>
        <taxon>CS clade</taxon>
        <taxon>Chlamydomonadales</taxon>
        <taxon>Dunaliellaceae</taxon>
        <taxon>Dunaliella</taxon>
    </lineage>
</organism>
<feature type="region of interest" description="Disordered" evidence="1">
    <location>
        <begin position="1"/>
        <end position="24"/>
    </location>
</feature>
<feature type="compositionally biased region" description="Low complexity" evidence="1">
    <location>
        <begin position="37"/>
        <end position="47"/>
    </location>
</feature>
<name>A0ABQ7GTD7_DUNSA</name>
<accession>A0ABQ7GTD7</accession>
<reference evidence="2" key="1">
    <citation type="submission" date="2017-08" db="EMBL/GenBank/DDBJ databases">
        <authorList>
            <person name="Polle J.E."/>
            <person name="Barry K."/>
            <person name="Cushman J."/>
            <person name="Schmutz J."/>
            <person name="Tran D."/>
            <person name="Hathwaick L.T."/>
            <person name="Yim W.C."/>
            <person name="Jenkins J."/>
            <person name="Mckie-Krisberg Z.M."/>
            <person name="Prochnik S."/>
            <person name="Lindquist E."/>
            <person name="Dockter R.B."/>
            <person name="Adam C."/>
            <person name="Molina H."/>
            <person name="Bunkerborg J."/>
            <person name="Jin E."/>
            <person name="Buchheim M."/>
            <person name="Magnuson J."/>
        </authorList>
    </citation>
    <scope>NUCLEOTIDE SEQUENCE</scope>
    <source>
        <strain evidence="2">CCAP 19/18</strain>
    </source>
</reference>
<dbReference type="Proteomes" id="UP000815325">
    <property type="component" value="Unassembled WGS sequence"/>
</dbReference>
<feature type="compositionally biased region" description="Polar residues" evidence="1">
    <location>
        <begin position="1"/>
        <end position="19"/>
    </location>
</feature>
<feature type="region of interest" description="Disordered" evidence="1">
    <location>
        <begin position="37"/>
        <end position="92"/>
    </location>
</feature>
<proteinExistence type="predicted"/>
<evidence type="ECO:0000256" key="1">
    <source>
        <dbReference type="SAM" id="MobiDB-lite"/>
    </source>
</evidence>
<gene>
    <name evidence="2" type="ORF">DUNSADRAFT_3713</name>
</gene>
<comment type="caution">
    <text evidence="2">The sequence shown here is derived from an EMBL/GenBank/DDBJ whole genome shotgun (WGS) entry which is preliminary data.</text>
</comment>
<sequence>MCGRPSLTNEQNASPSGALQITEEDTEVRDLLARMSRMAAAGSASPSPTKPALLSSSQPLHPGIDHLGRTPGSRPDQRPLNGSPPAYTPHGQVEELSELHRQAAEDNQRLRAELAVSKRLMAERLRSF</sequence>
<dbReference type="EMBL" id="MU069599">
    <property type="protein sequence ID" value="KAF5837880.1"/>
    <property type="molecule type" value="Genomic_DNA"/>
</dbReference>